<dbReference type="InterPro" id="IPR011257">
    <property type="entry name" value="DNA_glycosylase"/>
</dbReference>
<dbReference type="GO" id="GO:0046872">
    <property type="term" value="F:metal ion binding"/>
    <property type="evidence" value="ECO:0007669"/>
    <property type="project" value="UniProtKB-KW"/>
</dbReference>
<dbReference type="Gene3D" id="1.10.340.30">
    <property type="entry name" value="Hypothetical protein, domain 2"/>
    <property type="match status" value="1"/>
</dbReference>
<accession>A0A6J4VKG9</accession>
<feature type="binding site" evidence="1">
    <location>
        <position position="211"/>
    </location>
    <ligand>
        <name>Zn(2+)</name>
        <dbReference type="ChEBI" id="CHEBI:29105"/>
    </ligand>
</feature>
<dbReference type="PANTHER" id="PTHR31116">
    <property type="entry name" value="OS04G0501200 PROTEIN"/>
    <property type="match status" value="1"/>
</dbReference>
<feature type="binding site" evidence="1">
    <location>
        <position position="215"/>
    </location>
    <ligand>
        <name>Zn(2+)</name>
        <dbReference type="ChEBI" id="CHEBI:29105"/>
    </ligand>
</feature>
<sequence length="232" mass="25409">MTPAPARALRSRGVPGHGDVAGKASAPLAAALGVDARERCGWAWQSSEMVRYHDQDWGVPVRDDTRLFEFLILETSQAGLSWRTILDKREAYRTAFAGFDAERVARFTDRDIARLLADAGIVRNRAKLAASVANARLTLRLRDEFGSFAAYLWSFVGDVPQQSTWATDADVPVTTPTAEALSKDLRRRDAGFVGPTTAYALMQAVGLVNDHLTTCFRRAEVARAGARPTESL</sequence>
<dbReference type="InterPro" id="IPR005019">
    <property type="entry name" value="Adenine_glyco"/>
</dbReference>
<gene>
    <name evidence="3" type="ORF">AVDCRST_MAG19-4102</name>
</gene>
<evidence type="ECO:0000256" key="2">
    <source>
        <dbReference type="SAM" id="MobiDB-lite"/>
    </source>
</evidence>
<dbReference type="SUPFAM" id="SSF48150">
    <property type="entry name" value="DNA-glycosylase"/>
    <property type="match status" value="1"/>
</dbReference>
<dbReference type="AlphaFoldDB" id="A0A6J4VKG9"/>
<name>A0A6J4VKG9_9BACT</name>
<dbReference type="GO" id="GO:0006284">
    <property type="term" value="P:base-excision repair"/>
    <property type="evidence" value="ECO:0007669"/>
    <property type="project" value="InterPro"/>
</dbReference>
<keyword evidence="3" id="KW-0326">Glycosidase</keyword>
<dbReference type="EMBL" id="CADCWL010000229">
    <property type="protein sequence ID" value="CAA9581826.1"/>
    <property type="molecule type" value="Genomic_DNA"/>
</dbReference>
<feature type="binding site" evidence="1">
    <location>
        <position position="53"/>
    </location>
    <ligand>
        <name>Zn(2+)</name>
        <dbReference type="ChEBI" id="CHEBI:29105"/>
    </ligand>
</feature>
<dbReference type="EC" id="3.2.2.20" evidence="3"/>
<feature type="binding site" evidence="1">
    <location>
        <position position="40"/>
    </location>
    <ligand>
        <name>Zn(2+)</name>
        <dbReference type="ChEBI" id="CHEBI:29105"/>
    </ligand>
</feature>
<reference evidence="3" key="1">
    <citation type="submission" date="2020-02" db="EMBL/GenBank/DDBJ databases">
        <authorList>
            <person name="Meier V. D."/>
        </authorList>
    </citation>
    <scope>NUCLEOTIDE SEQUENCE</scope>
    <source>
        <strain evidence="3">AVDCRST_MAG19</strain>
    </source>
</reference>
<dbReference type="GO" id="GO:0008725">
    <property type="term" value="F:DNA-3-methyladenine glycosylase activity"/>
    <property type="evidence" value="ECO:0007669"/>
    <property type="project" value="UniProtKB-EC"/>
</dbReference>
<dbReference type="Pfam" id="PF03352">
    <property type="entry name" value="Adenine_glyco"/>
    <property type="match status" value="1"/>
</dbReference>
<feature type="region of interest" description="Disordered" evidence="2">
    <location>
        <begin position="1"/>
        <end position="20"/>
    </location>
</feature>
<evidence type="ECO:0000256" key="1">
    <source>
        <dbReference type="PIRSR" id="PIRSR605019-1"/>
    </source>
</evidence>
<keyword evidence="1" id="KW-0862">Zinc</keyword>
<dbReference type="PANTHER" id="PTHR31116:SF29">
    <property type="entry name" value="DNA GLYCOSYLASE SUPERFAMILY PROTEIN"/>
    <property type="match status" value="1"/>
</dbReference>
<keyword evidence="1" id="KW-0479">Metal-binding</keyword>
<protein>
    <submittedName>
        <fullName evidence="3">DNA-3-methyladenine glycosylase</fullName>
        <ecNumber evidence="3">3.2.2.20</ecNumber>
    </submittedName>
</protein>
<proteinExistence type="predicted"/>
<evidence type="ECO:0000313" key="3">
    <source>
        <dbReference type="EMBL" id="CAA9581826.1"/>
    </source>
</evidence>
<keyword evidence="3" id="KW-0378">Hydrolase</keyword>
<organism evidence="3">
    <name type="scientific">uncultured Thermomicrobiales bacterium</name>
    <dbReference type="NCBI Taxonomy" id="1645740"/>
    <lineage>
        <taxon>Bacteria</taxon>
        <taxon>Pseudomonadati</taxon>
        <taxon>Thermomicrobiota</taxon>
        <taxon>Thermomicrobia</taxon>
        <taxon>Thermomicrobiales</taxon>
        <taxon>environmental samples</taxon>
    </lineage>
</organism>